<feature type="region of interest" description="Disordered" evidence="1">
    <location>
        <begin position="51"/>
        <end position="104"/>
    </location>
</feature>
<dbReference type="KEGG" id="mmc:Mmcs_3803"/>
<evidence type="ECO:0000313" key="2">
    <source>
        <dbReference type="EMBL" id="ABG09909.1"/>
    </source>
</evidence>
<name>A0A5Q5BNA9_MYCSS</name>
<reference evidence="2" key="1">
    <citation type="submission" date="2006-06" db="EMBL/GenBank/DDBJ databases">
        <title>Complete sequence of chromosome of Mycobacterium sp. MCS.</title>
        <authorList>
            <consortium name="US DOE Joint Genome Institute"/>
            <person name="Copeland A."/>
            <person name="Lucas S."/>
            <person name="Lapidus A."/>
            <person name="Barry K."/>
            <person name="Detter J.C."/>
            <person name="Glavina del Rio T."/>
            <person name="Hammon N."/>
            <person name="Israni S."/>
            <person name="Dalin E."/>
            <person name="Tice H."/>
            <person name="Pitluck S."/>
            <person name="Martinez M."/>
            <person name="Schmutz J."/>
            <person name="Larimer F."/>
            <person name="Land M."/>
            <person name="Hauser L."/>
            <person name="Kyrpides N."/>
            <person name="Kim E."/>
            <person name="Miller C.D."/>
            <person name="Hughes J.E."/>
            <person name="Anderson A.J."/>
            <person name="Sims R.C."/>
            <person name="Richardson P."/>
        </authorList>
    </citation>
    <scope>NUCLEOTIDE SEQUENCE [LARGE SCALE GENOMIC DNA]</scope>
    <source>
        <strain evidence="2">MCS</strain>
    </source>
</reference>
<dbReference type="EMBL" id="CP000384">
    <property type="protein sequence ID" value="ABG09909.1"/>
    <property type="molecule type" value="Genomic_DNA"/>
</dbReference>
<protein>
    <submittedName>
        <fullName evidence="2">Uncharacterized protein</fullName>
    </submittedName>
</protein>
<gene>
    <name evidence="2" type="ordered locus">Mmcs_3803</name>
</gene>
<feature type="compositionally biased region" description="Basic and acidic residues" evidence="1">
    <location>
        <begin position="65"/>
        <end position="76"/>
    </location>
</feature>
<proteinExistence type="predicted"/>
<dbReference type="AlphaFoldDB" id="A0A5Q5BNA9"/>
<accession>A0A5Q5BNA9</accession>
<organism evidence="2">
    <name type="scientific">Mycobacterium sp. (strain MCS)</name>
    <dbReference type="NCBI Taxonomy" id="164756"/>
    <lineage>
        <taxon>Bacteria</taxon>
        <taxon>Bacillati</taxon>
        <taxon>Actinomycetota</taxon>
        <taxon>Actinomycetes</taxon>
        <taxon>Mycobacteriales</taxon>
        <taxon>Mycobacteriaceae</taxon>
        <taxon>Mycobacterium</taxon>
    </lineage>
</organism>
<evidence type="ECO:0000256" key="1">
    <source>
        <dbReference type="SAM" id="MobiDB-lite"/>
    </source>
</evidence>
<sequence>MIGATGSPQQAAEKVAADLAALAEKLDVLRERPDWHHDDVLAPALAALTSAAKSTPAQRAKRRAAKDEARADELARAKAARNRFRTPASDRRTGGPNAVKARRS</sequence>